<evidence type="ECO:0000313" key="2">
    <source>
        <dbReference type="Proteomes" id="UP000199025"/>
    </source>
</evidence>
<sequence length="112" mass="12307">MDSPVFRCLLCEQARPDPDVTCECGAAADLHVVEGDGLVCYTPERLNTLITTAAAQLVADRLRQLAAWHRARAVFWGQSEGGTRHALRHRAEARLLDRLADRETATRAGEPA</sequence>
<dbReference type="RefSeq" id="WP_091508207.1">
    <property type="nucleotide sequence ID" value="NZ_FORP01000008.1"/>
</dbReference>
<dbReference type="STRING" id="115433.SAMN05421835_108189"/>
<gene>
    <name evidence="1" type="ORF">SAMN05421835_108189</name>
</gene>
<organism evidence="1 2">
    <name type="scientific">Amycolatopsis sacchari</name>
    <dbReference type="NCBI Taxonomy" id="115433"/>
    <lineage>
        <taxon>Bacteria</taxon>
        <taxon>Bacillati</taxon>
        <taxon>Actinomycetota</taxon>
        <taxon>Actinomycetes</taxon>
        <taxon>Pseudonocardiales</taxon>
        <taxon>Pseudonocardiaceae</taxon>
        <taxon>Amycolatopsis</taxon>
    </lineage>
</organism>
<name>A0A1I3U2F7_9PSEU</name>
<protein>
    <submittedName>
        <fullName evidence="1">Uncharacterized protein</fullName>
    </submittedName>
</protein>
<proteinExistence type="predicted"/>
<evidence type="ECO:0000313" key="1">
    <source>
        <dbReference type="EMBL" id="SFJ76719.1"/>
    </source>
</evidence>
<reference evidence="1 2" key="1">
    <citation type="submission" date="2016-10" db="EMBL/GenBank/DDBJ databases">
        <authorList>
            <person name="de Groot N.N."/>
        </authorList>
    </citation>
    <scope>NUCLEOTIDE SEQUENCE [LARGE SCALE GENOMIC DNA]</scope>
    <source>
        <strain evidence="1 2">DSM 44468</strain>
    </source>
</reference>
<dbReference type="OrthoDB" id="10001937at2"/>
<dbReference type="EMBL" id="FORP01000008">
    <property type="protein sequence ID" value="SFJ76719.1"/>
    <property type="molecule type" value="Genomic_DNA"/>
</dbReference>
<dbReference type="Proteomes" id="UP000199025">
    <property type="component" value="Unassembled WGS sequence"/>
</dbReference>
<dbReference type="AlphaFoldDB" id="A0A1I3U2F7"/>
<accession>A0A1I3U2F7</accession>
<keyword evidence="2" id="KW-1185">Reference proteome</keyword>